<dbReference type="Pfam" id="PF11818">
    <property type="entry name" value="DUF3340"/>
    <property type="match status" value="1"/>
</dbReference>
<evidence type="ECO:0000256" key="7">
    <source>
        <dbReference type="SAM" id="SignalP"/>
    </source>
</evidence>
<dbReference type="Proteomes" id="UP000028073">
    <property type="component" value="Unassembled WGS sequence"/>
</dbReference>
<dbReference type="PANTHER" id="PTHR32060">
    <property type="entry name" value="TAIL-SPECIFIC PROTEASE"/>
    <property type="match status" value="1"/>
</dbReference>
<comment type="similarity">
    <text evidence="1 5">Belongs to the peptidase S41A family.</text>
</comment>
<name>A0A081NF34_9GAMM</name>
<dbReference type="GO" id="GO:0006508">
    <property type="term" value="P:proteolysis"/>
    <property type="evidence" value="ECO:0007669"/>
    <property type="project" value="UniProtKB-KW"/>
</dbReference>
<dbReference type="eggNOG" id="COG0793">
    <property type="taxonomic scope" value="Bacteria"/>
</dbReference>
<evidence type="ECO:0000256" key="3">
    <source>
        <dbReference type="ARBA" id="ARBA00022801"/>
    </source>
</evidence>
<dbReference type="STRING" id="1137799.GZ78_14250"/>
<comment type="caution">
    <text evidence="9">The sequence shown here is derived from an EMBL/GenBank/DDBJ whole genome shotgun (WGS) entry which is preliminary data.</text>
</comment>
<reference evidence="9 10" key="1">
    <citation type="submission" date="2014-06" db="EMBL/GenBank/DDBJ databases">
        <title>Whole Genome Sequences of Three Symbiotic Endozoicomonas Bacteria.</title>
        <authorList>
            <person name="Neave M.J."/>
            <person name="Apprill A."/>
            <person name="Voolstra C.R."/>
        </authorList>
    </citation>
    <scope>NUCLEOTIDE SEQUENCE [LARGE SCALE GENOMIC DNA]</scope>
    <source>
        <strain evidence="9 10">DSM 25634</strain>
    </source>
</reference>
<keyword evidence="4 5" id="KW-0720">Serine protease</keyword>
<keyword evidence="7" id="KW-0732">Signal</keyword>
<feature type="region of interest" description="Disordered" evidence="6">
    <location>
        <begin position="657"/>
        <end position="678"/>
    </location>
</feature>
<feature type="chain" id="PRO_5001760764" evidence="7">
    <location>
        <begin position="32"/>
        <end position="705"/>
    </location>
</feature>
<accession>A0A081NF34</accession>
<evidence type="ECO:0000256" key="4">
    <source>
        <dbReference type="ARBA" id="ARBA00022825"/>
    </source>
</evidence>
<dbReference type="EMBL" id="JOKH01000003">
    <property type="protein sequence ID" value="KEQ17057.1"/>
    <property type="molecule type" value="Genomic_DNA"/>
</dbReference>
<dbReference type="GO" id="GO:0007165">
    <property type="term" value="P:signal transduction"/>
    <property type="evidence" value="ECO:0007669"/>
    <property type="project" value="TreeGrafter"/>
</dbReference>
<dbReference type="SMART" id="SM00245">
    <property type="entry name" value="TSPc"/>
    <property type="match status" value="1"/>
</dbReference>
<sequence length="705" mass="80117">MIPTLRNARKTPSVFFALFTALCITTSSVFAADQKLERPVEELEPSLQQAIASVNVVQLLSRNHYRKIALDQESGEKVFQRYLDRLDPNRSFFLQSDIDQFTPYKEKLDSSLKSGDLKPAFEIFNRYRIRAEQRARYMLALIKQGVEKQNLKKNEELIVDRKEQPWLANKKAQRDLWRKQFKDSVLTLKLNNKTNEEIADQLSRRNTNLLRRLHQSKSEDAFQTYINSFTGIFDPHTQYFSPQTAENFDINMSLSLEGIGAVLSSEDEYTKVVSVVPGGPAEKAGQLKPGDKIISVGQGRKGPLEDVVGMRLDDVVNLIRGKKKTLVRLEIISGSSKSSSTRIYEIVRDKVKLEEQDASSRILEFKQDGKNKRVGVIEIPTFYIDFKAAQSGDPNYKSTTRDVRKLLEKLKKENLDGLVIDLRGNGGGSLQEANELTGLFIDQGPTVLVRDSRGRTERQQDPDPTQVYGGPMAVVVDRLSASASEIFAGAMQDYGRALVIGGQTYGKGTVQSIQPLNHGQLKLTLAKFYRISGQSTQNQGVLPDIAFPSLYDGRDIGENKLPDALPWDTIEPIPYRKYSDMKPYLEPLDKKHRKRTDDDPDFVYLNEMKDYLARYENQEKVSLNEEKRKHEIQTMRSQRLTIENRLRKAKGEPLLNNLDELEEAEQEEASAEAKKKKKEADAFIKEAGMVLVDLIQLEKKQTASR</sequence>
<dbReference type="RefSeq" id="WP_034836844.1">
    <property type="nucleotide sequence ID" value="NZ_JOKH01000003.1"/>
</dbReference>
<feature type="domain" description="PDZ" evidence="8">
    <location>
        <begin position="249"/>
        <end position="320"/>
    </location>
</feature>
<dbReference type="AlphaFoldDB" id="A0A081NF34"/>
<dbReference type="CDD" id="cd07560">
    <property type="entry name" value="Peptidase_S41_CPP"/>
    <property type="match status" value="1"/>
</dbReference>
<protein>
    <submittedName>
        <fullName evidence="9">Peptidase S41</fullName>
    </submittedName>
</protein>
<dbReference type="CDD" id="cd06782">
    <property type="entry name" value="cpPDZ_CPP-like"/>
    <property type="match status" value="1"/>
</dbReference>
<gene>
    <name evidence="9" type="ORF">GZ78_14250</name>
</gene>
<dbReference type="PROSITE" id="PS50106">
    <property type="entry name" value="PDZ"/>
    <property type="match status" value="1"/>
</dbReference>
<evidence type="ECO:0000256" key="2">
    <source>
        <dbReference type="ARBA" id="ARBA00022670"/>
    </source>
</evidence>
<dbReference type="SUPFAM" id="SSF52096">
    <property type="entry name" value="ClpP/crotonase"/>
    <property type="match status" value="1"/>
</dbReference>
<dbReference type="PANTHER" id="PTHR32060:SF22">
    <property type="entry name" value="CARBOXYL-TERMINAL-PROCESSING PEPTIDASE 3, CHLOROPLASTIC"/>
    <property type="match status" value="1"/>
</dbReference>
<dbReference type="GO" id="GO:0030288">
    <property type="term" value="C:outer membrane-bounded periplasmic space"/>
    <property type="evidence" value="ECO:0007669"/>
    <property type="project" value="TreeGrafter"/>
</dbReference>
<evidence type="ECO:0000313" key="10">
    <source>
        <dbReference type="Proteomes" id="UP000028073"/>
    </source>
</evidence>
<feature type="signal peptide" evidence="7">
    <location>
        <begin position="1"/>
        <end position="31"/>
    </location>
</feature>
<dbReference type="InterPro" id="IPR036034">
    <property type="entry name" value="PDZ_sf"/>
</dbReference>
<evidence type="ECO:0000259" key="8">
    <source>
        <dbReference type="PROSITE" id="PS50106"/>
    </source>
</evidence>
<keyword evidence="3 5" id="KW-0378">Hydrolase</keyword>
<dbReference type="InterPro" id="IPR004447">
    <property type="entry name" value="Peptidase_S41A"/>
</dbReference>
<dbReference type="Pfam" id="PF03572">
    <property type="entry name" value="Peptidase_S41"/>
    <property type="match status" value="1"/>
</dbReference>
<dbReference type="Pfam" id="PF17804">
    <property type="entry name" value="TSP_NTD"/>
    <property type="match status" value="1"/>
</dbReference>
<feature type="compositionally biased region" description="Acidic residues" evidence="6">
    <location>
        <begin position="659"/>
        <end position="670"/>
    </location>
</feature>
<organism evidence="9 10">
    <name type="scientific">Endozoicomonas numazuensis</name>
    <dbReference type="NCBI Taxonomy" id="1137799"/>
    <lineage>
        <taxon>Bacteria</taxon>
        <taxon>Pseudomonadati</taxon>
        <taxon>Pseudomonadota</taxon>
        <taxon>Gammaproteobacteria</taxon>
        <taxon>Oceanospirillales</taxon>
        <taxon>Endozoicomonadaceae</taxon>
        <taxon>Endozoicomonas</taxon>
    </lineage>
</organism>
<dbReference type="SMART" id="SM00228">
    <property type="entry name" value="PDZ"/>
    <property type="match status" value="1"/>
</dbReference>
<evidence type="ECO:0000313" key="9">
    <source>
        <dbReference type="EMBL" id="KEQ17057.1"/>
    </source>
</evidence>
<proteinExistence type="inferred from homology"/>
<dbReference type="InterPro" id="IPR005151">
    <property type="entry name" value="Tail-specific_protease"/>
</dbReference>
<keyword evidence="10" id="KW-1185">Reference proteome</keyword>
<dbReference type="GO" id="GO:0008236">
    <property type="term" value="F:serine-type peptidase activity"/>
    <property type="evidence" value="ECO:0007669"/>
    <property type="project" value="UniProtKB-KW"/>
</dbReference>
<dbReference type="Gene3D" id="3.90.226.10">
    <property type="entry name" value="2-enoyl-CoA Hydratase, Chain A, domain 1"/>
    <property type="match status" value="1"/>
</dbReference>
<evidence type="ECO:0000256" key="6">
    <source>
        <dbReference type="SAM" id="MobiDB-lite"/>
    </source>
</evidence>
<dbReference type="InterPro" id="IPR029045">
    <property type="entry name" value="ClpP/crotonase-like_dom_sf"/>
</dbReference>
<dbReference type="Gene3D" id="2.30.42.10">
    <property type="match status" value="1"/>
</dbReference>
<evidence type="ECO:0000256" key="5">
    <source>
        <dbReference type="RuleBase" id="RU004404"/>
    </source>
</evidence>
<dbReference type="SUPFAM" id="SSF50156">
    <property type="entry name" value="PDZ domain-like"/>
    <property type="match status" value="1"/>
</dbReference>
<dbReference type="GO" id="GO:0004175">
    <property type="term" value="F:endopeptidase activity"/>
    <property type="evidence" value="ECO:0007669"/>
    <property type="project" value="TreeGrafter"/>
</dbReference>
<dbReference type="FunFam" id="3.90.226.10:FF:000090">
    <property type="entry name" value="Tail-specific protease"/>
    <property type="match status" value="1"/>
</dbReference>
<dbReference type="InterPro" id="IPR040573">
    <property type="entry name" value="TSP_N"/>
</dbReference>
<dbReference type="NCBIfam" id="TIGR00225">
    <property type="entry name" value="prc"/>
    <property type="match status" value="1"/>
</dbReference>
<evidence type="ECO:0000256" key="1">
    <source>
        <dbReference type="ARBA" id="ARBA00009179"/>
    </source>
</evidence>
<keyword evidence="2 5" id="KW-0645">Protease</keyword>
<dbReference type="Pfam" id="PF00595">
    <property type="entry name" value="PDZ"/>
    <property type="match status" value="1"/>
</dbReference>
<dbReference type="InterPro" id="IPR020992">
    <property type="entry name" value="Tail_Prtase_C"/>
</dbReference>
<dbReference type="InterPro" id="IPR001478">
    <property type="entry name" value="PDZ"/>
</dbReference>
<dbReference type="OrthoDB" id="9812068at2"/>